<dbReference type="SMART" id="SM01043">
    <property type="entry name" value="BTAD"/>
    <property type="match status" value="1"/>
</dbReference>
<dbReference type="Pfam" id="PF03704">
    <property type="entry name" value="BTAD"/>
    <property type="match status" value="1"/>
</dbReference>
<sequence length="1239" mass="128166">MVHIQVLGSLIAERNGEAVPLGGRRQRSVLALLVAHRGQVVSVDRMIDDLWQGAPPAQAVTSLQAYVSNLRRLLEPGRAPRTPAKLLVSAPPGYALRLPDDAVDAWRFEHLLHDARTALAADGAGAAESARAALTEALGLWRGPAYAESADESWAVPEAARLGELRLVARELRTAAELRCTDPAAAVPEAELLTREAPLREEGWRLHALALWAAGRQADALGTLRRARAVLAAEVGLDPGPALTALEAAILAQDTALLQEATRAGTNRRPGPRNGPPDAANPEAAASPAPRPEPDAARSSARRPGPPDGTHSTSAATSAPPAASRPEPQARAAHPSGLLPAPQSGAHPGPAPDLVPRPDSAAAPPSADGPTSPYTDLFVGRDAESAQLVAAADRARSAGPTVALVTGEAGLGKSALLRAFGAHLERSGRTVVFGRTTDAEGAPPAWAWVEALRGLAREFPPPEDSLAVLAPLLPDAAAHSAAGTVHGPGSDSGPGADRNSGSIPGPGAGPASGFDPGTDVAAGRFRLHRAVWRWLAGAAAVRPLVIVLDDLHWADQETGALLAGLADVPAGTPLMVVAAFRPDELAAHMSDTLAALAGRSPVRVALSGLPAAAVAEVVAAAGGPAVDAETLAALAERTGGNPFYLRESARLLAGEGALVALAEVPDGVRDVLRRRLGRLPEAAVAVLRLAAVAGREADVEVLLDAADTDEDGVLGALEAGLIAGLLVEPAPGRVRFVHALVRDTLLADLTRLRATRMHARIAASLEARASEDVSALAHHFAAAASSATAAKAVAYCVRAAALAENRYAHDAAAASLADALACFDRIPAAERVEGSGGDRAAERVALLGRLLRAQVRAGAVVDARETRRMAVEHAVADGRDGLLTAALTAWTEPTPWQTRPYGGIDEPVVAQLRRLLARPDHEPALRCRLLLAYAEELSNLQDPSVRAAATEAVALADEAGDPSLRAQARATLLREFDPDREWREAALIGAELERLGIDHDLPGHRWHGQFAQASAAAVEGDAAASARRIEECLRVARAYRMPGPVAVAECAVATLAHIEGRTEEAEQLYAQAAAAMARQGSPHADGYLLMAMATIRAGQGRLAEFVPIATQLYDEYGPLMGDLLAAALAAAGRTGEARALLAKAGPIQADFFFKVSATFRAMAMVAAEDPTGAAELYDALLPSRESSPPVSGFSLAIPPIAATLAGLADLLDRPAEAAAHRAHAAAIAAKWNTALGVGS</sequence>
<evidence type="ECO:0000256" key="7">
    <source>
        <dbReference type="SAM" id="MobiDB-lite"/>
    </source>
</evidence>
<dbReference type="SUPFAM" id="SSF52540">
    <property type="entry name" value="P-loop containing nucleoside triphosphate hydrolases"/>
    <property type="match status" value="1"/>
</dbReference>
<keyword evidence="4 6" id="KW-0238">DNA-binding</keyword>
<feature type="domain" description="OmpR/PhoB-type" evidence="8">
    <location>
        <begin position="1"/>
        <end position="98"/>
    </location>
</feature>
<evidence type="ECO:0000259" key="8">
    <source>
        <dbReference type="PROSITE" id="PS51755"/>
    </source>
</evidence>
<dbReference type="EMBL" id="JAKFHA010000020">
    <property type="protein sequence ID" value="MCF2530963.1"/>
    <property type="molecule type" value="Genomic_DNA"/>
</dbReference>
<feature type="compositionally biased region" description="Low complexity" evidence="7">
    <location>
        <begin position="297"/>
        <end position="333"/>
    </location>
</feature>
<dbReference type="PANTHER" id="PTHR35807">
    <property type="entry name" value="TRANSCRIPTIONAL REGULATOR REDD-RELATED"/>
    <property type="match status" value="1"/>
</dbReference>
<protein>
    <submittedName>
        <fullName evidence="9">AAA family ATPase</fullName>
    </submittedName>
</protein>
<dbReference type="CDD" id="cd15831">
    <property type="entry name" value="BTAD"/>
    <property type="match status" value="1"/>
</dbReference>
<dbReference type="InterPro" id="IPR001867">
    <property type="entry name" value="OmpR/PhoB-type_DNA-bd"/>
</dbReference>
<dbReference type="RefSeq" id="WP_235055632.1">
    <property type="nucleotide sequence ID" value="NZ_JAKFHA010000020.1"/>
</dbReference>
<evidence type="ECO:0000256" key="4">
    <source>
        <dbReference type="ARBA" id="ARBA00023125"/>
    </source>
</evidence>
<feature type="compositionally biased region" description="Low complexity" evidence="7">
    <location>
        <begin position="357"/>
        <end position="373"/>
    </location>
</feature>
<evidence type="ECO:0000313" key="10">
    <source>
        <dbReference type="Proteomes" id="UP001165378"/>
    </source>
</evidence>
<evidence type="ECO:0000256" key="5">
    <source>
        <dbReference type="ARBA" id="ARBA00023163"/>
    </source>
</evidence>
<dbReference type="AlphaFoldDB" id="A0AA41Q3N7"/>
<dbReference type="Pfam" id="PF13191">
    <property type="entry name" value="AAA_16"/>
    <property type="match status" value="1"/>
</dbReference>
<evidence type="ECO:0000256" key="3">
    <source>
        <dbReference type="ARBA" id="ARBA00023015"/>
    </source>
</evidence>
<dbReference type="Proteomes" id="UP001165378">
    <property type="component" value="Unassembled WGS sequence"/>
</dbReference>
<dbReference type="InterPro" id="IPR036388">
    <property type="entry name" value="WH-like_DNA-bd_sf"/>
</dbReference>
<evidence type="ECO:0000256" key="1">
    <source>
        <dbReference type="ARBA" id="ARBA00005820"/>
    </source>
</evidence>
<dbReference type="InterPro" id="IPR027417">
    <property type="entry name" value="P-loop_NTPase"/>
</dbReference>
<name>A0AA41Q3N7_9ACTN</name>
<dbReference type="GO" id="GO:0003677">
    <property type="term" value="F:DNA binding"/>
    <property type="evidence" value="ECO:0007669"/>
    <property type="project" value="UniProtKB-UniRule"/>
</dbReference>
<feature type="region of interest" description="Disordered" evidence="7">
    <location>
        <begin position="480"/>
        <end position="515"/>
    </location>
</feature>
<dbReference type="InterPro" id="IPR041664">
    <property type="entry name" value="AAA_16"/>
</dbReference>
<feature type="DNA-binding region" description="OmpR/PhoB-type" evidence="6">
    <location>
        <begin position="1"/>
        <end position="98"/>
    </location>
</feature>
<dbReference type="InterPro" id="IPR016032">
    <property type="entry name" value="Sig_transdc_resp-reg_C-effctor"/>
</dbReference>
<evidence type="ECO:0000313" key="9">
    <source>
        <dbReference type="EMBL" id="MCF2530963.1"/>
    </source>
</evidence>
<dbReference type="Pfam" id="PF00486">
    <property type="entry name" value="Trans_reg_C"/>
    <property type="match status" value="1"/>
</dbReference>
<dbReference type="Gene3D" id="1.10.10.10">
    <property type="entry name" value="Winged helix-like DNA-binding domain superfamily/Winged helix DNA-binding domain"/>
    <property type="match status" value="1"/>
</dbReference>
<evidence type="ECO:0000256" key="2">
    <source>
        <dbReference type="ARBA" id="ARBA00023012"/>
    </source>
</evidence>
<dbReference type="SUPFAM" id="SSF48452">
    <property type="entry name" value="TPR-like"/>
    <property type="match status" value="1"/>
</dbReference>
<organism evidence="9 10">
    <name type="scientific">Yinghuangia soli</name>
    <dbReference type="NCBI Taxonomy" id="2908204"/>
    <lineage>
        <taxon>Bacteria</taxon>
        <taxon>Bacillati</taxon>
        <taxon>Actinomycetota</taxon>
        <taxon>Actinomycetes</taxon>
        <taxon>Kitasatosporales</taxon>
        <taxon>Streptomycetaceae</taxon>
        <taxon>Yinghuangia</taxon>
    </lineage>
</organism>
<dbReference type="InterPro" id="IPR011990">
    <property type="entry name" value="TPR-like_helical_dom_sf"/>
</dbReference>
<dbReference type="SUPFAM" id="SSF46894">
    <property type="entry name" value="C-terminal effector domain of the bipartite response regulators"/>
    <property type="match status" value="1"/>
</dbReference>
<evidence type="ECO:0000256" key="6">
    <source>
        <dbReference type="PROSITE-ProRule" id="PRU01091"/>
    </source>
</evidence>
<accession>A0AA41Q3N7</accession>
<proteinExistence type="inferred from homology"/>
<keyword evidence="5" id="KW-0804">Transcription</keyword>
<dbReference type="GO" id="GO:0000160">
    <property type="term" value="P:phosphorelay signal transduction system"/>
    <property type="evidence" value="ECO:0007669"/>
    <property type="project" value="UniProtKB-KW"/>
</dbReference>
<comment type="caution">
    <text evidence="9">The sequence shown here is derived from an EMBL/GenBank/DDBJ whole genome shotgun (WGS) entry which is preliminary data.</text>
</comment>
<feature type="compositionally biased region" description="Low complexity" evidence="7">
    <location>
        <begin position="276"/>
        <end position="288"/>
    </location>
</feature>
<gene>
    <name evidence="9" type="ORF">LZ495_27640</name>
</gene>
<dbReference type="InterPro" id="IPR051677">
    <property type="entry name" value="AfsR-DnrI-RedD_regulator"/>
</dbReference>
<dbReference type="SMART" id="SM00862">
    <property type="entry name" value="Trans_reg_C"/>
    <property type="match status" value="1"/>
</dbReference>
<keyword evidence="2" id="KW-0902">Two-component regulatory system</keyword>
<comment type="similarity">
    <text evidence="1">Belongs to the AfsR/DnrI/RedD regulatory family.</text>
</comment>
<dbReference type="InterPro" id="IPR005158">
    <property type="entry name" value="BTAD"/>
</dbReference>
<dbReference type="Gene3D" id="1.25.40.10">
    <property type="entry name" value="Tetratricopeptide repeat domain"/>
    <property type="match status" value="1"/>
</dbReference>
<keyword evidence="10" id="KW-1185">Reference proteome</keyword>
<dbReference type="PROSITE" id="PS51755">
    <property type="entry name" value="OMPR_PHOB"/>
    <property type="match status" value="1"/>
</dbReference>
<dbReference type="GO" id="GO:0006355">
    <property type="term" value="P:regulation of DNA-templated transcription"/>
    <property type="evidence" value="ECO:0007669"/>
    <property type="project" value="InterPro"/>
</dbReference>
<keyword evidence="3" id="KW-0805">Transcription regulation</keyword>
<reference evidence="9" key="1">
    <citation type="submission" date="2022-01" db="EMBL/GenBank/DDBJ databases">
        <title>Genome-Based Taxonomic Classification of the Phylum Actinobacteria.</title>
        <authorList>
            <person name="Gao Y."/>
        </authorList>
    </citation>
    <scope>NUCLEOTIDE SEQUENCE</scope>
    <source>
        <strain evidence="9">KLBMP 8922</strain>
    </source>
</reference>
<feature type="region of interest" description="Disordered" evidence="7">
    <location>
        <begin position="263"/>
        <end position="377"/>
    </location>
</feature>
<dbReference type="PANTHER" id="PTHR35807:SF1">
    <property type="entry name" value="TRANSCRIPTIONAL REGULATOR REDD"/>
    <property type="match status" value="1"/>
</dbReference>